<sequence>MSKLWKPDVTHVIASADENGACSQTYEVLMGILNGIWIFSNFVKSQRLYEGLQNRYVGNGFAMPDVDIYGVGRKE</sequence>
<dbReference type="GO" id="GO:0045944">
    <property type="term" value="P:positive regulation of transcription by RNA polymerase II"/>
    <property type="evidence" value="ECO:0007669"/>
    <property type="project" value="TreeGrafter"/>
</dbReference>
<organism evidence="6">
    <name type="scientific">Cucumis melo</name>
    <name type="common">Muskmelon</name>
    <dbReference type="NCBI Taxonomy" id="3656"/>
    <lineage>
        <taxon>Eukaryota</taxon>
        <taxon>Viridiplantae</taxon>
        <taxon>Streptophyta</taxon>
        <taxon>Embryophyta</taxon>
        <taxon>Tracheophyta</taxon>
        <taxon>Spermatophyta</taxon>
        <taxon>Magnoliopsida</taxon>
        <taxon>eudicotyledons</taxon>
        <taxon>Gunneridae</taxon>
        <taxon>Pentapetalae</taxon>
        <taxon>rosids</taxon>
        <taxon>fabids</taxon>
        <taxon>Cucurbitales</taxon>
        <taxon>Cucurbitaceae</taxon>
        <taxon>Benincaseae</taxon>
        <taxon>Cucumis</taxon>
    </lineage>
</organism>
<dbReference type="Gene3D" id="3.40.50.10190">
    <property type="entry name" value="BRCT domain"/>
    <property type="match status" value="1"/>
</dbReference>
<evidence type="ECO:0000313" key="6">
    <source>
        <dbReference type="EnsemblPlants" id="MELO3C031371.2.1"/>
    </source>
</evidence>
<evidence type="ECO:0000256" key="2">
    <source>
        <dbReference type="ARBA" id="ARBA00022737"/>
    </source>
</evidence>
<dbReference type="GO" id="GO:0004842">
    <property type="term" value="F:ubiquitin-protein transferase activity"/>
    <property type="evidence" value="ECO:0007669"/>
    <property type="project" value="TreeGrafter"/>
</dbReference>
<dbReference type="Gramene" id="MELO3C031371.2.1">
    <property type="protein sequence ID" value="MELO3C031371.2.1"/>
    <property type="gene ID" value="MELO3C031371.2"/>
</dbReference>
<dbReference type="SUPFAM" id="SSF52113">
    <property type="entry name" value="BRCT domain"/>
    <property type="match status" value="1"/>
</dbReference>
<dbReference type="InterPro" id="IPR036420">
    <property type="entry name" value="BRCT_dom_sf"/>
</dbReference>
<dbReference type="PANTHER" id="PTHR13763">
    <property type="entry name" value="BREAST CANCER TYPE 1 SUSCEPTIBILITY PROTEIN BRCA1"/>
    <property type="match status" value="1"/>
</dbReference>
<comment type="subcellular location">
    <subcellularLocation>
        <location evidence="1">Nucleus</location>
    </subcellularLocation>
</comment>
<keyword evidence="4" id="KW-0234">DNA repair</keyword>
<dbReference type="EnsemblPlants" id="MELO3C031371.2.1">
    <property type="protein sequence ID" value="MELO3C031371.2.1"/>
    <property type="gene ID" value="MELO3C031371.2"/>
</dbReference>
<protein>
    <submittedName>
        <fullName evidence="6">Uncharacterized protein</fullName>
    </submittedName>
</protein>
<dbReference type="InterPro" id="IPR031099">
    <property type="entry name" value="BRCA1-associated"/>
</dbReference>
<proteinExistence type="predicted"/>
<dbReference type="PANTHER" id="PTHR13763:SF9">
    <property type="entry name" value="BRCA1-ASSOCIATED RING DOMAIN PROTEIN 1"/>
    <property type="match status" value="1"/>
</dbReference>
<reference evidence="6" key="1">
    <citation type="submission" date="2023-03" db="UniProtKB">
        <authorList>
            <consortium name="EnsemblPlants"/>
        </authorList>
    </citation>
    <scope>IDENTIFICATION</scope>
</reference>
<evidence type="ECO:0000256" key="3">
    <source>
        <dbReference type="ARBA" id="ARBA00022763"/>
    </source>
</evidence>
<keyword evidence="5" id="KW-0539">Nucleus</keyword>
<evidence type="ECO:0000256" key="1">
    <source>
        <dbReference type="ARBA" id="ARBA00004123"/>
    </source>
</evidence>
<keyword evidence="2" id="KW-0677">Repeat</keyword>
<evidence type="ECO:0000256" key="5">
    <source>
        <dbReference type="ARBA" id="ARBA00023242"/>
    </source>
</evidence>
<name>A0A9I9EB61_CUCME</name>
<dbReference type="GO" id="GO:0000724">
    <property type="term" value="P:double-strand break repair via homologous recombination"/>
    <property type="evidence" value="ECO:0007669"/>
    <property type="project" value="TreeGrafter"/>
</dbReference>
<dbReference type="GO" id="GO:0005634">
    <property type="term" value="C:nucleus"/>
    <property type="evidence" value="ECO:0007669"/>
    <property type="project" value="UniProtKB-SubCell"/>
</dbReference>
<keyword evidence="3" id="KW-0227">DNA damage</keyword>
<accession>A0A9I9EB61</accession>
<evidence type="ECO:0000256" key="4">
    <source>
        <dbReference type="ARBA" id="ARBA00023204"/>
    </source>
</evidence>
<dbReference type="AlphaFoldDB" id="A0A9I9EB61"/>